<gene>
    <name evidence="3" type="ORF">GCM10022395_34400</name>
</gene>
<evidence type="ECO:0000259" key="2">
    <source>
        <dbReference type="Pfam" id="PF18962"/>
    </source>
</evidence>
<evidence type="ECO:0000256" key="1">
    <source>
        <dbReference type="ARBA" id="ARBA00022729"/>
    </source>
</evidence>
<dbReference type="Proteomes" id="UP001500954">
    <property type="component" value="Unassembled WGS sequence"/>
</dbReference>
<keyword evidence="1" id="KW-0732">Signal</keyword>
<reference evidence="4" key="1">
    <citation type="journal article" date="2019" name="Int. J. Syst. Evol. Microbiol.">
        <title>The Global Catalogue of Microorganisms (GCM) 10K type strain sequencing project: providing services to taxonomists for standard genome sequencing and annotation.</title>
        <authorList>
            <consortium name="The Broad Institute Genomics Platform"/>
            <consortium name="The Broad Institute Genome Sequencing Center for Infectious Disease"/>
            <person name="Wu L."/>
            <person name="Ma J."/>
        </authorList>
    </citation>
    <scope>NUCLEOTIDE SEQUENCE [LARGE SCALE GENOMIC DNA]</scope>
    <source>
        <strain evidence="4">JCM 17111</strain>
    </source>
</reference>
<keyword evidence="4" id="KW-1185">Reference proteome</keyword>
<proteinExistence type="predicted"/>
<evidence type="ECO:0000313" key="3">
    <source>
        <dbReference type="EMBL" id="GAA3583320.1"/>
    </source>
</evidence>
<dbReference type="Pfam" id="PF18962">
    <property type="entry name" value="Por_Secre_tail"/>
    <property type="match status" value="1"/>
</dbReference>
<name>A0ABP6YJV7_9FLAO</name>
<dbReference type="EMBL" id="BAABCY010000096">
    <property type="protein sequence ID" value="GAA3583320.1"/>
    <property type="molecule type" value="Genomic_DNA"/>
</dbReference>
<organism evidence="3 4">
    <name type="scientific">Snuella lapsa</name>
    <dbReference type="NCBI Taxonomy" id="870481"/>
    <lineage>
        <taxon>Bacteria</taxon>
        <taxon>Pseudomonadati</taxon>
        <taxon>Bacteroidota</taxon>
        <taxon>Flavobacteriia</taxon>
        <taxon>Flavobacteriales</taxon>
        <taxon>Flavobacteriaceae</taxon>
        <taxon>Snuella</taxon>
    </lineage>
</organism>
<protein>
    <recommendedName>
        <fullName evidence="2">Secretion system C-terminal sorting domain-containing protein</fullName>
    </recommendedName>
</protein>
<accession>A0ABP6YJV7</accession>
<dbReference type="NCBIfam" id="TIGR04183">
    <property type="entry name" value="Por_Secre_tail"/>
    <property type="match status" value="1"/>
</dbReference>
<comment type="caution">
    <text evidence="3">The sequence shown here is derived from an EMBL/GenBank/DDBJ whole genome shotgun (WGS) entry which is preliminary data.</text>
</comment>
<feature type="domain" description="Secretion system C-terminal sorting" evidence="2">
    <location>
        <begin position="517"/>
        <end position="593"/>
    </location>
</feature>
<sequence length="599" mass="63568">MWTVESGTATITDNTSATTTVTGVPAGTTATLRWTLTNVANSNCTDYDEVDLTNNANPICNITGDNVICAGQDPAETASFTASGGTSYSWTGPGNFTANTATISGLTIPGEYEVTVTDANGCSSTCSRTLTVNGTNADPAVTPASYCEDNPPASLCGYASTDVEGAEIVWIGFVKDGGEVQDVVIDPNTGCPYPPTVPGVYAFLVEIDTQDECITESGAATVFEVYPLPVVEAGDPPLAICNLEGNFVQLTGSPEGGEWSGPYITTDGLFTVPAGGIPAANYTVTYTYTDGNGCTNSDTVDIPVVECTECGTAFGVAVNGEGAEAAIDTSISTCFRENGFHRWGWTNAITPSWEPYVLDLYRGAGKCLLNKGEYVGTVTINYSPEDYTITALYEMAAGIGLDEAHLYIGCDAYPTGKNGEYTVAPGQYTFNAGDLDFVTSWSTSTDAEKTIIVQGGPVVYVIAHAVACSDVSGEVAPNGFVPTTDYGEFQENMPPEAVEECVVQIDPWGKADQVKAYPVPFENEVNISYKFDYDTDVKIKVYDIKGALLRQAENRSYIKSSVGNTRFDLSRTDDQMFFVRVTTARGSVVKKIVSSKPQK</sequence>
<dbReference type="InterPro" id="IPR013783">
    <property type="entry name" value="Ig-like_fold"/>
</dbReference>
<dbReference type="InterPro" id="IPR026444">
    <property type="entry name" value="Secre_tail"/>
</dbReference>
<evidence type="ECO:0000313" key="4">
    <source>
        <dbReference type="Proteomes" id="UP001500954"/>
    </source>
</evidence>
<dbReference type="Gene3D" id="2.60.40.10">
    <property type="entry name" value="Immunoglobulins"/>
    <property type="match status" value="1"/>
</dbReference>